<feature type="compositionally biased region" description="Polar residues" evidence="1">
    <location>
        <begin position="922"/>
        <end position="938"/>
    </location>
</feature>
<feature type="compositionally biased region" description="Basic and acidic residues" evidence="1">
    <location>
        <begin position="964"/>
        <end position="979"/>
    </location>
</feature>
<dbReference type="SUPFAM" id="SSF49879">
    <property type="entry name" value="SMAD/FHA domain"/>
    <property type="match status" value="1"/>
</dbReference>
<dbReference type="InterPro" id="IPR000253">
    <property type="entry name" value="FHA_dom"/>
</dbReference>
<feature type="compositionally biased region" description="Acidic residues" evidence="1">
    <location>
        <begin position="791"/>
        <end position="808"/>
    </location>
</feature>
<dbReference type="InterPro" id="IPR008984">
    <property type="entry name" value="SMAD_FHA_dom_sf"/>
</dbReference>
<feature type="compositionally biased region" description="Acidic residues" evidence="1">
    <location>
        <begin position="619"/>
        <end position="631"/>
    </location>
</feature>
<feature type="compositionally biased region" description="Low complexity" evidence="1">
    <location>
        <begin position="1292"/>
        <end position="1313"/>
    </location>
</feature>
<dbReference type="PROSITE" id="PS50006">
    <property type="entry name" value="FHA_DOMAIN"/>
    <property type="match status" value="1"/>
</dbReference>
<feature type="compositionally biased region" description="Acidic residues" evidence="1">
    <location>
        <begin position="750"/>
        <end position="771"/>
    </location>
</feature>
<feature type="compositionally biased region" description="Acidic residues" evidence="1">
    <location>
        <begin position="656"/>
        <end position="677"/>
    </location>
</feature>
<feature type="compositionally biased region" description="Polar residues" evidence="1">
    <location>
        <begin position="585"/>
        <end position="603"/>
    </location>
</feature>
<feature type="compositionally biased region" description="Low complexity" evidence="1">
    <location>
        <begin position="1435"/>
        <end position="1445"/>
    </location>
</feature>
<feature type="region of interest" description="Disordered" evidence="1">
    <location>
        <begin position="485"/>
        <end position="511"/>
    </location>
</feature>
<feature type="compositionally biased region" description="Polar residues" evidence="1">
    <location>
        <begin position="987"/>
        <end position="996"/>
    </location>
</feature>
<evidence type="ECO:0000313" key="3">
    <source>
        <dbReference type="EMBL" id="GHJ86043.1"/>
    </source>
</evidence>
<sequence>MLQERSPSPDIPQPVVYARLHHFRGKSSAAREGKSKQVYNIDALQVVFGREESCDIRIYADNISRKHCKITIDLLTGQATLHVLSSHGLKLNKVLLPGGTHYDLRDDDIINVMDRKFRFEYASSVYDEQDESHLTSMSTLSPTSKPRSAFRPSIVQPIIPPSPGPISSASPARRPSTRIASTPLRQAPSTRMHLFPKDYASEEVRSALVDIGVEVEPTQGLNDNARSGTPGRKARKEDYVYLEDRDELDSEETPDAPGTLAVVACDDEAGDNSRPLNKGSQLSAFSTPQPAKKITRVPRTSLAPRTKKATQTEKRPVEMSAALVGSGTKDPTPQTPSSVPLPPPAETPYHSGPPSAATSTPSIYPSLDQLSSFAMPQTPTPQSYPAETYKTPREIPLPAGGDTPYGAGLYGAQINAEEVEDVEMEDVFEIEANRQQASPEQSRSPSPHLLAMASTPVTPRNVPLPMGGETPYQRMPATPISAFARTPEPTSPEEEEPSMAMPETPRAIRPLDGPVSLRRRLLLRSAHKVMQEQASRRDMRRTMGVGSGLIGTPMRPQRGMDRSSMLLPVSRPMSPITESAIHGETPSTPSPNLEAEQSVQMTPSRVALPSPGGTQYEASFDDEEDEEEPTDYAEPLKDHDDNEDNQVSLSMYQTDAGEDEGEGEDEDAEGETDDEEQGVIHSGGSGSSPATPAGHTDNETTQQGMYFDGLDGADAMQFPSPSASQTLFSSHEMDTDDDFVDRSLDVSQEISDEEADDQAENENESQNEGLDETSPAYDADHQQVDVISVGSDEEGDEKENEPVSEDDGREMLVAEVPPSTPASPSRAVRRNLAEEYYTPQPLNRKTDRRGMFGRKSLSSLGGPAVRGTPRSDLAPMKNAFARMSISERDTAKREDQDADMREQSTSPDPEVKAEDKLPQTPPQTSRHPAMSVSDNDSSAVEVVSTPLQGLKNKLKDLRRKSTHFKQEDASDDKPFDRRATFGVSTYDMPNTRSSGFEQRGMSSAAPLSRFIPKLEKPSVEGETAPDMQEPEGNSTENDLHGEDDSASVSQGEDGDFPHEADQEEREEEQTKGHSSADEIELRQGDKAVSLEESKNPATPMLKGLREMMRTPKAQPGTPRFAGLREMFAAKPEVATPEMAGIVDLFPELASSRQEAAAEQESESSSAAGPSVSRLPTRNRAAAPPGSLPAPARTTSRVAAPGLRTRAKPAAGASSTSKPTASVASTGLRRARAPPAPEPVTSNVNQKVTRTRQAQELASSTSTEEASVPVRRTTARPIRTRATTAEVEEKPAVKPAAKTVTRTTTVRTRAKSAAPDSDPLEEEDNDADPLDDISVPEPDPEDIKPVRRTTRAPTAARTTRAPTAARTAGARPLATRSALPQPSIKVENLEAEKPKTRARTTAAPTSRILQSSTETEEVVAPVPKRATRAAVGSRLTAPTASSKARATPPPASAPVAPVRKTRAATATIAEAAEVSGIPKRVTRARK</sequence>
<feature type="compositionally biased region" description="Polar residues" evidence="1">
    <location>
        <begin position="274"/>
        <end position="289"/>
    </location>
</feature>
<evidence type="ECO:0000313" key="4">
    <source>
        <dbReference type="Proteomes" id="UP000620104"/>
    </source>
</evidence>
<feature type="region of interest" description="Disordered" evidence="1">
    <location>
        <begin position="1150"/>
        <end position="1458"/>
    </location>
</feature>
<dbReference type="OrthoDB" id="6288785at2759"/>
<feature type="compositionally biased region" description="Polar residues" evidence="1">
    <location>
        <begin position="1212"/>
        <end position="1224"/>
    </location>
</feature>
<feature type="compositionally biased region" description="Low complexity" evidence="1">
    <location>
        <begin position="1180"/>
        <end position="1191"/>
    </location>
</feature>
<dbReference type="Gene3D" id="2.60.200.20">
    <property type="match status" value="1"/>
</dbReference>
<reference evidence="3" key="1">
    <citation type="submission" date="2020-07" db="EMBL/GenBank/DDBJ databases">
        <title>Draft Genome Sequence of a Deep-Sea Yeast, Naganishia (Cryptococcus) liquefaciens strain N6.</title>
        <authorList>
            <person name="Han Y.W."/>
            <person name="Kajitani R."/>
            <person name="Morimoto H."/>
            <person name="Parhat M."/>
            <person name="Tsubouchi H."/>
            <person name="Bakenova O."/>
            <person name="Ogata M."/>
            <person name="Argunhan B."/>
            <person name="Aoki R."/>
            <person name="Kajiwara S."/>
            <person name="Itoh T."/>
            <person name="Iwasaki H."/>
        </authorList>
    </citation>
    <scope>NUCLEOTIDE SEQUENCE</scope>
    <source>
        <strain evidence="3">N6</strain>
    </source>
</reference>
<dbReference type="Pfam" id="PF00498">
    <property type="entry name" value="FHA"/>
    <property type="match status" value="1"/>
</dbReference>
<proteinExistence type="predicted"/>
<accession>A0A8H3TSE9</accession>
<feature type="compositionally biased region" description="Low complexity" evidence="1">
    <location>
        <begin position="1150"/>
        <end position="1167"/>
    </location>
</feature>
<dbReference type="SMART" id="SM00240">
    <property type="entry name" value="FHA"/>
    <property type="match status" value="1"/>
</dbReference>
<feature type="compositionally biased region" description="Low complexity" evidence="1">
    <location>
        <begin position="353"/>
        <end position="362"/>
    </location>
</feature>
<feature type="compositionally biased region" description="Low complexity" evidence="1">
    <location>
        <begin position="1350"/>
        <end position="1375"/>
    </location>
</feature>
<keyword evidence="4" id="KW-1185">Reference proteome</keyword>
<feature type="compositionally biased region" description="Polar residues" evidence="1">
    <location>
        <begin position="1239"/>
        <end position="1256"/>
    </location>
</feature>
<feature type="region of interest" description="Disordered" evidence="1">
    <location>
        <begin position="154"/>
        <end position="190"/>
    </location>
</feature>
<feature type="compositionally biased region" description="Basic and acidic residues" evidence="1">
    <location>
        <begin position="885"/>
        <end position="902"/>
    </location>
</feature>
<organism evidence="3 4">
    <name type="scientific">Naganishia liquefaciens</name>
    <dbReference type="NCBI Taxonomy" id="104408"/>
    <lineage>
        <taxon>Eukaryota</taxon>
        <taxon>Fungi</taxon>
        <taxon>Dikarya</taxon>
        <taxon>Basidiomycota</taxon>
        <taxon>Agaricomycotina</taxon>
        <taxon>Tremellomycetes</taxon>
        <taxon>Filobasidiales</taxon>
        <taxon>Filobasidiaceae</taxon>
        <taxon>Naganishia</taxon>
    </lineage>
</organism>
<feature type="region of interest" description="Disordered" evidence="1">
    <location>
        <begin position="544"/>
        <end position="1120"/>
    </location>
</feature>
<dbReference type="Proteomes" id="UP000620104">
    <property type="component" value="Unassembled WGS sequence"/>
</dbReference>
<protein>
    <recommendedName>
        <fullName evidence="2">FHA domain-containing protein</fullName>
    </recommendedName>
</protein>
<feature type="compositionally biased region" description="Low complexity" evidence="1">
    <location>
        <begin position="1257"/>
        <end position="1284"/>
    </location>
</feature>
<feature type="domain" description="FHA" evidence="2">
    <location>
        <begin position="46"/>
        <end position="96"/>
    </location>
</feature>
<feature type="compositionally biased region" description="Polar residues" evidence="1">
    <location>
        <begin position="368"/>
        <end position="385"/>
    </location>
</feature>
<comment type="caution">
    <text evidence="3">The sequence shown here is derived from an EMBL/GenBank/DDBJ whole genome shotgun (WGS) entry which is preliminary data.</text>
</comment>
<evidence type="ECO:0000259" key="2">
    <source>
        <dbReference type="PROSITE" id="PS50006"/>
    </source>
</evidence>
<dbReference type="EMBL" id="BLZA01000017">
    <property type="protein sequence ID" value="GHJ86043.1"/>
    <property type="molecule type" value="Genomic_DNA"/>
</dbReference>
<feature type="compositionally biased region" description="Low complexity" evidence="1">
    <location>
        <begin position="165"/>
        <end position="181"/>
    </location>
</feature>
<feature type="compositionally biased region" description="Basic and acidic residues" evidence="1">
    <location>
        <begin position="1068"/>
        <end position="1094"/>
    </location>
</feature>
<feature type="region of interest" description="Disordered" evidence="1">
    <location>
        <begin position="269"/>
        <end position="404"/>
    </location>
</feature>
<dbReference type="CDD" id="cd22673">
    <property type="entry name" value="FHA_Ki67"/>
    <property type="match status" value="1"/>
</dbReference>
<gene>
    <name evidence="3" type="ORF">NliqN6_2445</name>
</gene>
<name>A0A8H3TSE9_9TREE</name>
<feature type="compositionally biased region" description="Acidic residues" evidence="1">
    <location>
        <begin position="1317"/>
        <end position="1330"/>
    </location>
</feature>
<feature type="compositionally biased region" description="Polar residues" evidence="1">
    <location>
        <begin position="719"/>
        <end position="729"/>
    </location>
</feature>
<evidence type="ECO:0000256" key="1">
    <source>
        <dbReference type="SAM" id="MobiDB-lite"/>
    </source>
</evidence>